<comment type="caution">
    <text evidence="1">The sequence shown here is derived from an EMBL/GenBank/DDBJ whole genome shotgun (WGS) entry which is preliminary data.</text>
</comment>
<evidence type="ECO:0000313" key="2">
    <source>
        <dbReference type="Proteomes" id="UP000499080"/>
    </source>
</evidence>
<sequence>MVSDSVFETRFRHRSVKYLDLVHLKSDDQMFCHWCGGSVPLVGHGSLLVWSLVQSRRVPYLKPDSAIGPPSVWTWFTLNLTTKRSTIGV</sequence>
<accession>A0A4Y2EFP4</accession>
<name>A0A4Y2EFP4_ARAVE</name>
<keyword evidence="2" id="KW-1185">Reference proteome</keyword>
<proteinExistence type="predicted"/>
<dbReference type="Proteomes" id="UP000499080">
    <property type="component" value="Unassembled WGS sequence"/>
</dbReference>
<reference evidence="1 2" key="1">
    <citation type="journal article" date="2019" name="Sci. Rep.">
        <title>Orb-weaving spider Araneus ventricosus genome elucidates the spidroin gene catalogue.</title>
        <authorList>
            <person name="Kono N."/>
            <person name="Nakamura H."/>
            <person name="Ohtoshi R."/>
            <person name="Moran D.A.P."/>
            <person name="Shinohara A."/>
            <person name="Yoshida Y."/>
            <person name="Fujiwara M."/>
            <person name="Mori M."/>
            <person name="Tomita M."/>
            <person name="Arakawa K."/>
        </authorList>
    </citation>
    <scope>NUCLEOTIDE SEQUENCE [LARGE SCALE GENOMIC DNA]</scope>
</reference>
<gene>
    <name evidence="1" type="ORF">AVEN_20576_1</name>
</gene>
<dbReference type="AlphaFoldDB" id="A0A4Y2EFP4"/>
<organism evidence="1 2">
    <name type="scientific">Araneus ventricosus</name>
    <name type="common">Orbweaver spider</name>
    <name type="synonym">Epeira ventricosa</name>
    <dbReference type="NCBI Taxonomy" id="182803"/>
    <lineage>
        <taxon>Eukaryota</taxon>
        <taxon>Metazoa</taxon>
        <taxon>Ecdysozoa</taxon>
        <taxon>Arthropoda</taxon>
        <taxon>Chelicerata</taxon>
        <taxon>Arachnida</taxon>
        <taxon>Araneae</taxon>
        <taxon>Araneomorphae</taxon>
        <taxon>Entelegynae</taxon>
        <taxon>Araneoidea</taxon>
        <taxon>Araneidae</taxon>
        <taxon>Araneus</taxon>
    </lineage>
</organism>
<dbReference type="EMBL" id="BGPR01000599">
    <property type="protein sequence ID" value="GBM27962.1"/>
    <property type="molecule type" value="Genomic_DNA"/>
</dbReference>
<protein>
    <submittedName>
        <fullName evidence="1">Uncharacterized protein</fullName>
    </submittedName>
</protein>
<evidence type="ECO:0000313" key="1">
    <source>
        <dbReference type="EMBL" id="GBM27962.1"/>
    </source>
</evidence>